<evidence type="ECO:0000256" key="1">
    <source>
        <dbReference type="SAM" id="Phobius"/>
    </source>
</evidence>
<proteinExistence type="predicted"/>
<organism evidence="2 3">
    <name type="scientific">Nephila pilipes</name>
    <name type="common">Giant wood spider</name>
    <name type="synonym">Nephila maculata</name>
    <dbReference type="NCBI Taxonomy" id="299642"/>
    <lineage>
        <taxon>Eukaryota</taxon>
        <taxon>Metazoa</taxon>
        <taxon>Ecdysozoa</taxon>
        <taxon>Arthropoda</taxon>
        <taxon>Chelicerata</taxon>
        <taxon>Arachnida</taxon>
        <taxon>Araneae</taxon>
        <taxon>Araneomorphae</taxon>
        <taxon>Entelegynae</taxon>
        <taxon>Araneoidea</taxon>
        <taxon>Nephilidae</taxon>
        <taxon>Nephila</taxon>
    </lineage>
</organism>
<evidence type="ECO:0000313" key="2">
    <source>
        <dbReference type="EMBL" id="GFT81649.1"/>
    </source>
</evidence>
<gene>
    <name evidence="2" type="ORF">NPIL_491541</name>
</gene>
<dbReference type="AlphaFoldDB" id="A0A8X6U4X4"/>
<dbReference type="Proteomes" id="UP000887013">
    <property type="component" value="Unassembled WGS sequence"/>
</dbReference>
<protein>
    <submittedName>
        <fullName evidence="2">Uncharacterized protein</fullName>
    </submittedName>
</protein>
<sequence>MLISRWKKLAQATLDDDFSPLAIHRLMSVLIDIAQVIKNINKDLKTLNLFGISIQSALILTKIDDLVNNPFQLRLSQYFPAVIGVLDVFIFVYFVNIASSVQTEYNTTRICILNCIAKNKKISMECSKTIIVNAFLQMFDKLSVHFRISCLGFFDYQRSIILTSFSCSLTYGVLLMRMD</sequence>
<feature type="transmembrane region" description="Helical" evidence="1">
    <location>
        <begin position="78"/>
        <end position="98"/>
    </location>
</feature>
<dbReference type="EMBL" id="BMAW01072179">
    <property type="protein sequence ID" value="GFT81649.1"/>
    <property type="molecule type" value="Genomic_DNA"/>
</dbReference>
<name>A0A8X6U4X4_NEPPI</name>
<keyword evidence="3" id="KW-1185">Reference proteome</keyword>
<keyword evidence="1" id="KW-1133">Transmembrane helix</keyword>
<keyword evidence="1" id="KW-0812">Transmembrane</keyword>
<evidence type="ECO:0000313" key="3">
    <source>
        <dbReference type="Proteomes" id="UP000887013"/>
    </source>
</evidence>
<dbReference type="OrthoDB" id="10660431at2759"/>
<accession>A0A8X6U4X4</accession>
<keyword evidence="1" id="KW-0472">Membrane</keyword>
<comment type="caution">
    <text evidence="2">The sequence shown here is derived from an EMBL/GenBank/DDBJ whole genome shotgun (WGS) entry which is preliminary data.</text>
</comment>
<reference evidence="2" key="1">
    <citation type="submission" date="2020-08" db="EMBL/GenBank/DDBJ databases">
        <title>Multicomponent nature underlies the extraordinary mechanical properties of spider dragline silk.</title>
        <authorList>
            <person name="Kono N."/>
            <person name="Nakamura H."/>
            <person name="Mori M."/>
            <person name="Yoshida Y."/>
            <person name="Ohtoshi R."/>
            <person name="Malay A.D."/>
            <person name="Moran D.A.P."/>
            <person name="Tomita M."/>
            <person name="Numata K."/>
            <person name="Arakawa K."/>
        </authorList>
    </citation>
    <scope>NUCLEOTIDE SEQUENCE</scope>
</reference>